<sequence>MQWSPSLLARLLFVRPGWKLSLSGANWELRRGRQCQQYALENVAAVDIKRGWIWASCEVTLYGFEGPSFVSLEGLPKQDAAKLGVTLSASMHKQLHTLARAGAPALRAWLKDATEGLPGNRWIRHSEQARMRARRDSIALPDSAMDMGKLGRHPAIPRLSDSEPIATLRRAFGPALQQAVGARNQAFMEEELKREAAFFEAVESQPLTREQAGAAVCFDDRVLLIAAAGSGKTSTMVARAGYAVRAGIAAPHEVLMLAFNSEAAKELGERTRSKLGPWVANADQIHTSTFHSFALKVIGEATGRKPSVPDWLANGQDEGVMVHLLRSLCEFDTDFKARLDLFAAVFGSSVGSFDSQADRDNLAPVTTRADPDYLTHRGERVKSQEERLIADWLAYHGISYRYERPCHRDTADSAHSQYTPDFYYPDAGLYHEHLALDAQGNPPLHFTGYAEGVAWKRELHRNDGNRYIETTSAGLRSLEGLSVFKRDLEAHGLKPIPSRDNLGKEAKLLDVPRMAKLFRTFLSHYKSQGHNPKALRAAGRGTDFAVRSDLFLGLFEDVL</sequence>
<reference evidence="8 9" key="1">
    <citation type="submission" date="2018-03" db="EMBL/GenBank/DDBJ databases">
        <authorList>
            <person name="Zhou J."/>
            <person name="Li X."/>
            <person name="Xue M."/>
            <person name="Yin J."/>
        </authorList>
    </citation>
    <scope>NUCLEOTIDE SEQUENCE [LARGE SCALE GENOMIC DNA]</scope>
    <source>
        <strain evidence="8 9">SYSU ZJ2214</strain>
    </source>
</reference>
<comment type="caution">
    <text evidence="8">The sequence shown here is derived from an EMBL/GenBank/DDBJ whole genome shotgun (WGS) entry which is preliminary data.</text>
</comment>
<dbReference type="SUPFAM" id="SSF52540">
    <property type="entry name" value="P-loop containing nucleoside triphosphate hydrolases"/>
    <property type="match status" value="1"/>
</dbReference>
<keyword evidence="4 6" id="KW-0067">ATP-binding</keyword>
<gene>
    <name evidence="8" type="ORF">C6W88_19250</name>
</gene>
<organism evidence="8 9">
    <name type="scientific">Halomonas litopenaei</name>
    <dbReference type="NCBI Taxonomy" id="2109328"/>
    <lineage>
        <taxon>Bacteria</taxon>
        <taxon>Pseudomonadati</taxon>
        <taxon>Pseudomonadota</taxon>
        <taxon>Gammaproteobacteria</taxon>
        <taxon>Oceanospirillales</taxon>
        <taxon>Halomonadaceae</taxon>
        <taxon>Halomonas</taxon>
    </lineage>
</organism>
<evidence type="ECO:0000256" key="1">
    <source>
        <dbReference type="ARBA" id="ARBA00022741"/>
    </source>
</evidence>
<dbReference type="Gene3D" id="3.40.50.300">
    <property type="entry name" value="P-loop containing nucleotide triphosphate hydrolases"/>
    <property type="match status" value="1"/>
</dbReference>
<proteinExistence type="predicted"/>
<dbReference type="Pfam" id="PF12462">
    <property type="entry name" value="Helicase_IV_N"/>
    <property type="match status" value="1"/>
</dbReference>
<evidence type="ECO:0000256" key="3">
    <source>
        <dbReference type="ARBA" id="ARBA00022806"/>
    </source>
</evidence>
<dbReference type="InterPro" id="IPR014016">
    <property type="entry name" value="UvrD-like_ATP-bd"/>
</dbReference>
<evidence type="ECO:0000259" key="7">
    <source>
        <dbReference type="PROSITE" id="PS51198"/>
    </source>
</evidence>
<evidence type="ECO:0000256" key="6">
    <source>
        <dbReference type="PROSITE-ProRule" id="PRU00560"/>
    </source>
</evidence>
<keyword evidence="3 6" id="KW-0347">Helicase</keyword>
<accession>A0ABX5IRG8</accession>
<dbReference type="PROSITE" id="PS51198">
    <property type="entry name" value="UVRD_HELICASE_ATP_BIND"/>
    <property type="match status" value="1"/>
</dbReference>
<dbReference type="PANTHER" id="PTHR11070:SF2">
    <property type="entry name" value="ATP-DEPENDENT DNA HELICASE SRS2"/>
    <property type="match status" value="1"/>
</dbReference>
<keyword evidence="1 6" id="KW-0547">Nucleotide-binding</keyword>
<evidence type="ECO:0000313" key="8">
    <source>
        <dbReference type="EMBL" id="PTL89157.1"/>
    </source>
</evidence>
<dbReference type="Gene3D" id="3.40.91.30">
    <property type="match status" value="1"/>
</dbReference>
<dbReference type="InterPro" id="IPR022161">
    <property type="entry name" value="Helicase_IV_N"/>
</dbReference>
<dbReference type="InterPro" id="IPR000212">
    <property type="entry name" value="DNA_helicase_UvrD/REP"/>
</dbReference>
<feature type="binding site" evidence="6">
    <location>
        <begin position="226"/>
        <end position="233"/>
    </location>
    <ligand>
        <name>ATP</name>
        <dbReference type="ChEBI" id="CHEBI:30616"/>
    </ligand>
</feature>
<evidence type="ECO:0000256" key="5">
    <source>
        <dbReference type="ARBA" id="ARBA00034923"/>
    </source>
</evidence>
<keyword evidence="2 6" id="KW-0378">Hydrolase</keyword>
<evidence type="ECO:0000256" key="4">
    <source>
        <dbReference type="ARBA" id="ARBA00022840"/>
    </source>
</evidence>
<protein>
    <recommendedName>
        <fullName evidence="5">DNA 3'-5' helicase II</fullName>
    </recommendedName>
</protein>
<name>A0ABX5IRG8_9GAMM</name>
<dbReference type="EMBL" id="PXNS01000016">
    <property type="protein sequence ID" value="PTL89157.1"/>
    <property type="molecule type" value="Genomic_DNA"/>
</dbReference>
<dbReference type="InterPro" id="IPR027417">
    <property type="entry name" value="P-loop_NTPase"/>
</dbReference>
<dbReference type="PANTHER" id="PTHR11070">
    <property type="entry name" value="UVRD / RECB / PCRA DNA HELICASE FAMILY MEMBER"/>
    <property type="match status" value="1"/>
</dbReference>
<dbReference type="Pfam" id="PF00580">
    <property type="entry name" value="UvrD-helicase"/>
    <property type="match status" value="1"/>
</dbReference>
<feature type="domain" description="UvrD-like helicase ATP-binding" evidence="7">
    <location>
        <begin position="205"/>
        <end position="559"/>
    </location>
</feature>
<dbReference type="RefSeq" id="WP_108133645.1">
    <property type="nucleotide sequence ID" value="NZ_PXNS01000016.1"/>
</dbReference>
<evidence type="ECO:0000256" key="2">
    <source>
        <dbReference type="ARBA" id="ARBA00022801"/>
    </source>
</evidence>
<dbReference type="Proteomes" id="UP000241895">
    <property type="component" value="Unassembled WGS sequence"/>
</dbReference>
<evidence type="ECO:0000313" key="9">
    <source>
        <dbReference type="Proteomes" id="UP000241895"/>
    </source>
</evidence>
<keyword evidence="9" id="KW-1185">Reference proteome</keyword>